<dbReference type="Proteomes" id="UP000548326">
    <property type="component" value="Unassembled WGS sequence"/>
</dbReference>
<proteinExistence type="predicted"/>
<protein>
    <submittedName>
        <fullName evidence="2">Uncharacterized protein</fullName>
    </submittedName>
</protein>
<name>A0A1N6UVC6_9SPHI</name>
<dbReference type="AlphaFoldDB" id="A0A1N6UVC6"/>
<dbReference type="Proteomes" id="UP000541583">
    <property type="component" value="Unassembled WGS sequence"/>
</dbReference>
<organism evidence="2 4">
    <name type="scientific">Mucilaginibacter lappiensis</name>
    <dbReference type="NCBI Taxonomy" id="354630"/>
    <lineage>
        <taxon>Bacteria</taxon>
        <taxon>Pseudomonadati</taxon>
        <taxon>Bacteroidota</taxon>
        <taxon>Sphingobacteriia</taxon>
        <taxon>Sphingobacteriales</taxon>
        <taxon>Sphingobacteriaceae</taxon>
        <taxon>Mucilaginibacter</taxon>
    </lineage>
</organism>
<evidence type="ECO:0000313" key="2">
    <source>
        <dbReference type="EMBL" id="MBB6130557.1"/>
    </source>
</evidence>
<evidence type="ECO:0000313" key="3">
    <source>
        <dbReference type="Proteomes" id="UP000541583"/>
    </source>
</evidence>
<keyword evidence="3" id="KW-1185">Reference proteome</keyword>
<sequence length="51" mass="5844">MKKLKCEAFGVWGASKKLVEFVNENNILKEDVLKIIYTANGGLLLFYYTTE</sequence>
<gene>
    <name evidence="2" type="ORF">HDF22_004697</name>
    <name evidence="1" type="ORF">HDF23_001707</name>
</gene>
<evidence type="ECO:0000313" key="1">
    <source>
        <dbReference type="EMBL" id="MBB6108964.1"/>
    </source>
</evidence>
<evidence type="ECO:0000313" key="4">
    <source>
        <dbReference type="Proteomes" id="UP000548326"/>
    </source>
</evidence>
<comment type="caution">
    <text evidence="2">The sequence shown here is derived from an EMBL/GenBank/DDBJ whole genome shotgun (WGS) entry which is preliminary data.</text>
</comment>
<reference evidence="3 4" key="1">
    <citation type="submission" date="2020-08" db="EMBL/GenBank/DDBJ databases">
        <title>Genomic Encyclopedia of Type Strains, Phase IV (KMG-V): Genome sequencing to study the core and pangenomes of soil and plant-associated prokaryotes.</title>
        <authorList>
            <person name="Whitman W."/>
        </authorList>
    </citation>
    <scope>NUCLEOTIDE SEQUENCE [LARGE SCALE GENOMIC DNA]</scope>
    <source>
        <strain evidence="1 3">ANJLi2</strain>
        <strain evidence="2 4">MP601</strain>
    </source>
</reference>
<accession>A0A1N6UVC6</accession>
<dbReference type="EMBL" id="JACHCA010000015">
    <property type="protein sequence ID" value="MBB6130557.1"/>
    <property type="molecule type" value="Genomic_DNA"/>
</dbReference>
<dbReference type="EMBL" id="JACHCB010000003">
    <property type="protein sequence ID" value="MBB6108964.1"/>
    <property type="molecule type" value="Genomic_DNA"/>
</dbReference>
<dbReference type="RefSeq" id="WP_175614073.1">
    <property type="nucleotide sequence ID" value="NZ_FTMG01000003.1"/>
</dbReference>